<dbReference type="InterPro" id="IPR036412">
    <property type="entry name" value="HAD-like_sf"/>
</dbReference>
<gene>
    <name evidence="1" type="ORF">INT48_003029</name>
</gene>
<dbReference type="Gene3D" id="1.10.150.240">
    <property type="entry name" value="Putative phosphatase, domain 2"/>
    <property type="match status" value="1"/>
</dbReference>
<dbReference type="PANTHER" id="PTHR43481:SF4">
    <property type="entry name" value="GLYCEROL-1-PHOSPHATE PHOSPHOHYDROLASE 1-RELATED"/>
    <property type="match status" value="1"/>
</dbReference>
<organism evidence="1 2">
    <name type="scientific">Thamnidium elegans</name>
    <dbReference type="NCBI Taxonomy" id="101142"/>
    <lineage>
        <taxon>Eukaryota</taxon>
        <taxon>Fungi</taxon>
        <taxon>Fungi incertae sedis</taxon>
        <taxon>Mucoromycota</taxon>
        <taxon>Mucoromycotina</taxon>
        <taxon>Mucoromycetes</taxon>
        <taxon>Mucorales</taxon>
        <taxon>Mucorineae</taxon>
        <taxon>Mucoraceae</taxon>
        <taxon>Thamnidium</taxon>
    </lineage>
</organism>
<dbReference type="InterPro" id="IPR006439">
    <property type="entry name" value="HAD-SF_hydro_IA"/>
</dbReference>
<dbReference type="SFLD" id="SFLDG01129">
    <property type="entry name" value="C1.5:_HAD__Beta-PGM__Phosphata"/>
    <property type="match status" value="1"/>
</dbReference>
<dbReference type="SFLD" id="SFLDS00003">
    <property type="entry name" value="Haloacid_Dehalogenase"/>
    <property type="match status" value="1"/>
</dbReference>
<dbReference type="InterPro" id="IPR023214">
    <property type="entry name" value="HAD_sf"/>
</dbReference>
<evidence type="ECO:0000313" key="1">
    <source>
        <dbReference type="EMBL" id="KAG2230866.1"/>
    </source>
</evidence>
<protein>
    <submittedName>
        <fullName evidence="1">Uncharacterized protein</fullName>
    </submittedName>
</protein>
<dbReference type="AlphaFoldDB" id="A0A8H7SM89"/>
<dbReference type="InterPro" id="IPR023198">
    <property type="entry name" value="PGP-like_dom2"/>
</dbReference>
<keyword evidence="2" id="KW-1185">Reference proteome</keyword>
<dbReference type="NCBIfam" id="TIGR01509">
    <property type="entry name" value="HAD-SF-IA-v3"/>
    <property type="match status" value="1"/>
</dbReference>
<comment type="caution">
    <text evidence="1">The sequence shown here is derived from an EMBL/GenBank/DDBJ whole genome shotgun (WGS) entry which is preliminary data.</text>
</comment>
<reference evidence="1" key="1">
    <citation type="submission" date="2021-01" db="EMBL/GenBank/DDBJ databases">
        <title>Metabolic potential, ecology and presence of endohyphal bacteria is reflected in genomic diversity of Mucoromycotina.</title>
        <authorList>
            <person name="Muszewska A."/>
            <person name="Okrasinska A."/>
            <person name="Steczkiewicz K."/>
            <person name="Drgas O."/>
            <person name="Orlowska M."/>
            <person name="Perlinska-Lenart U."/>
            <person name="Aleksandrzak-Piekarczyk T."/>
            <person name="Szatraj K."/>
            <person name="Zielenkiewicz U."/>
            <person name="Pilsyk S."/>
            <person name="Malc E."/>
            <person name="Mieczkowski P."/>
            <person name="Kruszewska J.S."/>
            <person name="Biernat P."/>
            <person name="Pawlowska J."/>
        </authorList>
    </citation>
    <scope>NUCLEOTIDE SEQUENCE</scope>
    <source>
        <strain evidence="1">WA0000018081</strain>
    </source>
</reference>
<sequence length="224" mass="24373">MAPTGTKNFLAKAIIFDLDGTMVDTTPLVEHHWHLFAKENGLDGYKARSHGVRTMETFEKWTPHKATPEEVAEFERKLADESDGVRVLPGVISLLEKIPTDKWGIYTGGTQYMAKKRLEQSKLPRPGTVICGDMLTKGKPDPAGYIRAAKEVGYQGNEVIVFEDAPAGVKSGRDAGAVVIACATSHTVDQLKDAGAHCVVKFLTDVDLTVLPDGSLKVEVKNIL</sequence>
<dbReference type="Proteomes" id="UP000613177">
    <property type="component" value="Unassembled WGS sequence"/>
</dbReference>
<dbReference type="PANTHER" id="PTHR43481">
    <property type="entry name" value="FRUCTOSE-1-PHOSPHATE PHOSPHATASE"/>
    <property type="match status" value="1"/>
</dbReference>
<dbReference type="InterPro" id="IPR051806">
    <property type="entry name" value="HAD-like_SPP"/>
</dbReference>
<name>A0A8H7SM89_9FUNG</name>
<dbReference type="GO" id="GO:0050308">
    <property type="term" value="F:sugar-phosphatase activity"/>
    <property type="evidence" value="ECO:0007669"/>
    <property type="project" value="TreeGrafter"/>
</dbReference>
<dbReference type="SUPFAM" id="SSF56784">
    <property type="entry name" value="HAD-like"/>
    <property type="match status" value="1"/>
</dbReference>
<dbReference type="Gene3D" id="3.40.50.1000">
    <property type="entry name" value="HAD superfamily/HAD-like"/>
    <property type="match status" value="1"/>
</dbReference>
<dbReference type="EMBL" id="JAEPRE010000179">
    <property type="protein sequence ID" value="KAG2230866.1"/>
    <property type="molecule type" value="Genomic_DNA"/>
</dbReference>
<evidence type="ECO:0000313" key="2">
    <source>
        <dbReference type="Proteomes" id="UP000613177"/>
    </source>
</evidence>
<dbReference type="Pfam" id="PF00702">
    <property type="entry name" value="Hydrolase"/>
    <property type="match status" value="1"/>
</dbReference>
<accession>A0A8H7SM89</accession>
<proteinExistence type="predicted"/>